<proteinExistence type="predicted"/>
<dbReference type="RefSeq" id="WP_306958852.1">
    <property type="nucleotide sequence ID" value="NZ_JAUSRG010000001.1"/>
</dbReference>
<dbReference type="EMBL" id="JAUSRG010000001">
    <property type="protein sequence ID" value="MDP9903233.1"/>
    <property type="molecule type" value="Genomic_DNA"/>
</dbReference>
<accession>A0AAW8D5T2</accession>
<keyword evidence="3" id="KW-1185">Reference proteome</keyword>
<dbReference type="Proteomes" id="UP001230951">
    <property type="component" value="Unassembled WGS sequence"/>
</dbReference>
<dbReference type="EMBL" id="JAUSTF010000002">
    <property type="protein sequence ID" value="MDQ0180114.1"/>
    <property type="molecule type" value="Genomic_DNA"/>
</dbReference>
<organism evidence="1 4">
    <name type="scientific">Arthrobacter bambusae</name>
    <dbReference type="NCBI Taxonomy" id="1338426"/>
    <lineage>
        <taxon>Bacteria</taxon>
        <taxon>Bacillati</taxon>
        <taxon>Actinomycetota</taxon>
        <taxon>Actinomycetes</taxon>
        <taxon>Micrococcales</taxon>
        <taxon>Micrococcaceae</taxon>
        <taxon>Arthrobacter</taxon>
    </lineage>
</organism>
<name>A0AAW8D5T2_9MICC</name>
<evidence type="ECO:0000313" key="1">
    <source>
        <dbReference type="EMBL" id="MDP9903233.1"/>
    </source>
</evidence>
<sequence>MTDNQIAADRLPPDSDNLTAWLEPQPEVELPPFEETPQGMREKEAQPGFTGTLRGYLDWINEMLMYGSIRVSEPQPHEWRKGLFREVSLVTGGYSTDEKLIGRIRTGLLSMFWESSHSGGLDIYLIREEQFANEAVQQWMRPDDGIFEEIHLVDEIAVFTGPSRDQSFTIKPELTKVVLSCDQRRDTSGNNATRRRLVIEVEQLDDETLRLFHRRRLREIGG</sequence>
<reference evidence="1 3" key="1">
    <citation type="submission" date="2023-07" db="EMBL/GenBank/DDBJ databases">
        <title>Sorghum-associated microbial communities from plants grown in Nebraska, USA.</title>
        <authorList>
            <person name="Schachtman D."/>
        </authorList>
    </citation>
    <scope>NUCLEOTIDE SEQUENCE</scope>
    <source>
        <strain evidence="1">DS1006</strain>
        <strain evidence="2 3">DS1016</strain>
    </source>
</reference>
<dbReference type="AlphaFoldDB" id="A0AAW8D5T2"/>
<evidence type="ECO:0000313" key="4">
    <source>
        <dbReference type="Proteomes" id="UP001242995"/>
    </source>
</evidence>
<dbReference type="Proteomes" id="UP001242995">
    <property type="component" value="Unassembled WGS sequence"/>
</dbReference>
<gene>
    <name evidence="1" type="ORF">J2S90_000173</name>
    <name evidence="2" type="ORF">J2S93_001530</name>
</gene>
<evidence type="ECO:0000313" key="3">
    <source>
        <dbReference type="Proteomes" id="UP001230951"/>
    </source>
</evidence>
<comment type="caution">
    <text evidence="1">The sequence shown here is derived from an EMBL/GenBank/DDBJ whole genome shotgun (WGS) entry which is preliminary data.</text>
</comment>
<protein>
    <submittedName>
        <fullName evidence="1">Uncharacterized protein</fullName>
    </submittedName>
</protein>
<evidence type="ECO:0000313" key="2">
    <source>
        <dbReference type="EMBL" id="MDQ0180114.1"/>
    </source>
</evidence>